<name>A0ACC0NZ49_RHOML</name>
<keyword evidence="2" id="KW-1185">Reference proteome</keyword>
<organism evidence="1 2">
    <name type="scientific">Rhododendron molle</name>
    <name type="common">Chinese azalea</name>
    <name type="synonym">Azalea mollis</name>
    <dbReference type="NCBI Taxonomy" id="49168"/>
    <lineage>
        <taxon>Eukaryota</taxon>
        <taxon>Viridiplantae</taxon>
        <taxon>Streptophyta</taxon>
        <taxon>Embryophyta</taxon>
        <taxon>Tracheophyta</taxon>
        <taxon>Spermatophyta</taxon>
        <taxon>Magnoliopsida</taxon>
        <taxon>eudicotyledons</taxon>
        <taxon>Gunneridae</taxon>
        <taxon>Pentapetalae</taxon>
        <taxon>asterids</taxon>
        <taxon>Ericales</taxon>
        <taxon>Ericaceae</taxon>
        <taxon>Ericoideae</taxon>
        <taxon>Rhodoreae</taxon>
        <taxon>Rhododendron</taxon>
    </lineage>
</organism>
<protein>
    <submittedName>
        <fullName evidence="1">Uncharacterized protein</fullName>
    </submittedName>
</protein>
<evidence type="ECO:0000313" key="2">
    <source>
        <dbReference type="Proteomes" id="UP001062846"/>
    </source>
</evidence>
<gene>
    <name evidence="1" type="ORF">RHMOL_Rhmol04G0103700</name>
</gene>
<comment type="caution">
    <text evidence="1">The sequence shown here is derived from an EMBL/GenBank/DDBJ whole genome shotgun (WGS) entry which is preliminary data.</text>
</comment>
<evidence type="ECO:0000313" key="1">
    <source>
        <dbReference type="EMBL" id="KAI8558551.1"/>
    </source>
</evidence>
<proteinExistence type="predicted"/>
<sequence length="154" mass="16770">MASAAARSVFRSPSVRNAAARFASEAKAARSPFRVSGRKPLSHRIFSCPAELGACAGSMQPFHTATASALMTSMLSISRRSYGWLSEGLEGLCSLFKRIYGTSEAYLIGNRYLAKLRRAFLDVLFQPRVSGLDNKLQVLNEMALDISILACAFL</sequence>
<reference evidence="1" key="1">
    <citation type="submission" date="2022-02" db="EMBL/GenBank/DDBJ databases">
        <title>Plant Genome Project.</title>
        <authorList>
            <person name="Zhang R.-G."/>
        </authorList>
    </citation>
    <scope>NUCLEOTIDE SEQUENCE</scope>
    <source>
        <strain evidence="1">AT1</strain>
    </source>
</reference>
<accession>A0ACC0NZ49</accession>
<dbReference type="Proteomes" id="UP001062846">
    <property type="component" value="Chromosome 4"/>
</dbReference>
<dbReference type="EMBL" id="CM046391">
    <property type="protein sequence ID" value="KAI8558551.1"/>
    <property type="molecule type" value="Genomic_DNA"/>
</dbReference>